<organism evidence="5 6">
    <name type="scientific">Asparagus officinalis</name>
    <name type="common">Garden asparagus</name>
    <dbReference type="NCBI Taxonomy" id="4686"/>
    <lineage>
        <taxon>Eukaryota</taxon>
        <taxon>Viridiplantae</taxon>
        <taxon>Streptophyta</taxon>
        <taxon>Embryophyta</taxon>
        <taxon>Tracheophyta</taxon>
        <taxon>Spermatophyta</taxon>
        <taxon>Magnoliopsida</taxon>
        <taxon>Liliopsida</taxon>
        <taxon>Asparagales</taxon>
        <taxon>Asparagaceae</taxon>
        <taxon>Asparagoideae</taxon>
        <taxon>Asparagus</taxon>
    </lineage>
</organism>
<sequence length="597" mass="67635">MKRKRGSKKGHKKGKKNAPPVLNTASAPVSMDAEDSTCLDQNDDSQHDSGMDTEQPAIALDKPSNISSTETDQPNDNSTRKAGPGRLKVKLKSSRALEPQRSYSDVQTPSDTDKSNQQAALELNNKAMDKEDSAYSDGQTSRMQNNIFETVQKRAGSIKIKSSKSLHLSSEDVQDKTLGRMNSPTTQMQGERILVSTDDENEKNFSWPKNLLKLETKRHCRDPRYNEKELSAALSVIKKVMKMDAAEPFNAPVDPIALGIPDYFDIIDTPMDFGTICHRLEHGYKYMNSEDVFKDVQFIWENCYKYNNKGDYVVDLMKRVKKNFMKYWMAAGLFLDKPSNGATEKIHSEDGMRPTKDKVYSKGKHKHKRRKHGIDLHKSDCLCAVCVVRRRKRENNLAGIESQRKMSNANHPREFKIEGSSPENHVYCDDATSSQDHSQETDVNADVEEFENEEKMKTPEQADTSEALNHEAMEVERKTRLYPSGGREDSLHLESDNGDLEDSNKHSQDQELGSGFVNETGHQEDVAEIHRKDQDEETKHLENRLQQENHSILRISKSLFPSKVGSVWNGPHSLMQRHVASTRDSPIHAALAAFMKQ</sequence>
<dbReference type="Gene3D" id="1.20.920.10">
    <property type="entry name" value="Bromodomain-like"/>
    <property type="match status" value="1"/>
</dbReference>
<feature type="compositionally biased region" description="Polar residues" evidence="3">
    <location>
        <begin position="64"/>
        <end position="77"/>
    </location>
</feature>
<evidence type="ECO:0000313" key="5">
    <source>
        <dbReference type="EMBL" id="ONK54800.1"/>
    </source>
</evidence>
<dbReference type="Proteomes" id="UP000243459">
    <property type="component" value="Unassembled WGS sequence"/>
</dbReference>
<feature type="compositionally biased region" description="Basic residues" evidence="3">
    <location>
        <begin position="1"/>
        <end position="16"/>
    </location>
</feature>
<dbReference type="InterPro" id="IPR036427">
    <property type="entry name" value="Bromodomain-like_sf"/>
</dbReference>
<dbReference type="OrthoDB" id="21449at2759"/>
<evidence type="ECO:0000256" key="3">
    <source>
        <dbReference type="SAM" id="MobiDB-lite"/>
    </source>
</evidence>
<feature type="region of interest" description="Disordered" evidence="3">
    <location>
        <begin position="344"/>
        <end position="371"/>
    </location>
</feature>
<feature type="region of interest" description="Disordered" evidence="3">
    <location>
        <begin position="1"/>
        <end position="117"/>
    </location>
</feature>
<feature type="compositionally biased region" description="Acidic residues" evidence="3">
    <location>
        <begin position="32"/>
        <end position="43"/>
    </location>
</feature>
<feature type="domain" description="Bromo" evidence="4">
    <location>
        <begin position="241"/>
        <end position="314"/>
    </location>
</feature>
<dbReference type="EMBL" id="KV864141">
    <property type="protein sequence ID" value="ONK54800.1"/>
    <property type="molecule type" value="Genomic_DNA"/>
</dbReference>
<dbReference type="PANTHER" id="PTHR47809">
    <property type="entry name" value="DNA-BINDING BROMODOMAIN-CONTAINING PROTEIN"/>
    <property type="match status" value="1"/>
</dbReference>
<dbReference type="PANTHER" id="PTHR47809:SF2">
    <property type="entry name" value="DNA-BINDING BROMODOMAIN-CONTAINING PROTEIN"/>
    <property type="match status" value="1"/>
</dbReference>
<feature type="compositionally biased region" description="Basic residues" evidence="3">
    <location>
        <begin position="361"/>
        <end position="371"/>
    </location>
</feature>
<dbReference type="OMA" id="SGVKYMN"/>
<accession>A0A1R3L5B3</accession>
<feature type="compositionally biased region" description="Basic and acidic residues" evidence="3">
    <location>
        <begin position="344"/>
        <end position="360"/>
    </location>
</feature>
<feature type="region of interest" description="Disordered" evidence="3">
    <location>
        <begin position="398"/>
        <end position="539"/>
    </location>
</feature>
<protein>
    <recommendedName>
        <fullName evidence="4">Bromo domain-containing protein</fullName>
    </recommendedName>
</protein>
<name>A0A1R3L5B3_ASPOF</name>
<dbReference type="Gramene" id="ONK54800">
    <property type="protein sequence ID" value="ONK54800"/>
    <property type="gene ID" value="A4U43_UnF11190"/>
</dbReference>
<dbReference type="Pfam" id="PF00439">
    <property type="entry name" value="Bromodomain"/>
    <property type="match status" value="1"/>
</dbReference>
<dbReference type="SUPFAM" id="SSF47370">
    <property type="entry name" value="Bromodomain"/>
    <property type="match status" value="1"/>
</dbReference>
<keyword evidence="1 2" id="KW-0103">Bromodomain</keyword>
<proteinExistence type="predicted"/>
<feature type="compositionally biased region" description="Basic and acidic residues" evidence="3">
    <location>
        <begin position="486"/>
        <end position="495"/>
    </location>
</feature>
<keyword evidence="6" id="KW-1185">Reference proteome</keyword>
<reference evidence="6" key="1">
    <citation type="journal article" date="2017" name="Nat. Commun.">
        <title>The asparagus genome sheds light on the origin and evolution of a young Y chromosome.</title>
        <authorList>
            <person name="Harkess A."/>
            <person name="Zhou J."/>
            <person name="Xu C."/>
            <person name="Bowers J.E."/>
            <person name="Van der Hulst R."/>
            <person name="Ayyampalayam S."/>
            <person name="Mercati F."/>
            <person name="Riccardi P."/>
            <person name="McKain M.R."/>
            <person name="Kakrana A."/>
            <person name="Tang H."/>
            <person name="Ray J."/>
            <person name="Groenendijk J."/>
            <person name="Arikit S."/>
            <person name="Mathioni S.M."/>
            <person name="Nakano M."/>
            <person name="Shan H."/>
            <person name="Telgmann-Rauber A."/>
            <person name="Kanno A."/>
            <person name="Yue Z."/>
            <person name="Chen H."/>
            <person name="Li W."/>
            <person name="Chen Y."/>
            <person name="Xu X."/>
            <person name="Zhang Y."/>
            <person name="Luo S."/>
            <person name="Chen H."/>
            <person name="Gao J."/>
            <person name="Mao Z."/>
            <person name="Pires J.C."/>
            <person name="Luo M."/>
            <person name="Kudrna D."/>
            <person name="Wing R.A."/>
            <person name="Meyers B.C."/>
            <person name="Yi K."/>
            <person name="Kong H."/>
            <person name="Lavrijsen P."/>
            <person name="Sunseri F."/>
            <person name="Falavigna A."/>
            <person name="Ye Y."/>
            <person name="Leebens-Mack J.H."/>
            <person name="Chen G."/>
        </authorList>
    </citation>
    <scope>NUCLEOTIDE SEQUENCE [LARGE SCALE GENOMIC DNA]</scope>
    <source>
        <strain evidence="6">cv. DH0086</strain>
    </source>
</reference>
<dbReference type="SMART" id="SM00297">
    <property type="entry name" value="BROMO"/>
    <property type="match status" value="1"/>
</dbReference>
<evidence type="ECO:0000256" key="1">
    <source>
        <dbReference type="ARBA" id="ARBA00023117"/>
    </source>
</evidence>
<dbReference type="AlphaFoldDB" id="A0A1R3L5B3"/>
<evidence type="ECO:0000313" key="6">
    <source>
        <dbReference type="Proteomes" id="UP000243459"/>
    </source>
</evidence>
<gene>
    <name evidence="5" type="ORF">A4U43_UnF11190</name>
</gene>
<dbReference type="InterPro" id="IPR001487">
    <property type="entry name" value="Bromodomain"/>
</dbReference>
<feature type="compositionally biased region" description="Polar residues" evidence="3">
    <location>
        <begin position="101"/>
        <end position="117"/>
    </location>
</feature>
<dbReference type="PROSITE" id="PS00633">
    <property type="entry name" value="BROMODOMAIN_1"/>
    <property type="match status" value="1"/>
</dbReference>
<feature type="compositionally biased region" description="Basic and acidic residues" evidence="3">
    <location>
        <begin position="468"/>
        <end position="479"/>
    </location>
</feature>
<dbReference type="InterPro" id="IPR018359">
    <property type="entry name" value="Bromodomain_CS"/>
</dbReference>
<dbReference type="PROSITE" id="PS50014">
    <property type="entry name" value="BROMODOMAIN_2"/>
    <property type="match status" value="1"/>
</dbReference>
<evidence type="ECO:0000256" key="2">
    <source>
        <dbReference type="PROSITE-ProRule" id="PRU00035"/>
    </source>
</evidence>
<feature type="compositionally biased region" description="Acidic residues" evidence="3">
    <location>
        <begin position="443"/>
        <end position="452"/>
    </location>
</feature>
<evidence type="ECO:0000259" key="4">
    <source>
        <dbReference type="PROSITE" id="PS50014"/>
    </source>
</evidence>
<dbReference type="PRINTS" id="PR00503">
    <property type="entry name" value="BROMODOMAIN"/>
</dbReference>
<feature type="compositionally biased region" description="Basic and acidic residues" evidence="3">
    <location>
        <begin position="521"/>
        <end position="539"/>
    </location>
</feature>